<dbReference type="GO" id="GO:0015297">
    <property type="term" value="F:antiporter activity"/>
    <property type="evidence" value="ECO:0007669"/>
    <property type="project" value="UniProtKB-KW"/>
</dbReference>
<dbReference type="Pfam" id="PF00999">
    <property type="entry name" value="Na_H_Exchanger"/>
    <property type="match status" value="1"/>
</dbReference>
<keyword evidence="12" id="KW-1185">Reference proteome</keyword>
<feature type="transmembrane region" description="Helical" evidence="9">
    <location>
        <begin position="191"/>
        <end position="211"/>
    </location>
</feature>
<dbReference type="InterPro" id="IPR036291">
    <property type="entry name" value="NAD(P)-bd_dom_sf"/>
</dbReference>
<feature type="transmembrane region" description="Helical" evidence="9">
    <location>
        <begin position="305"/>
        <end position="327"/>
    </location>
</feature>
<feature type="transmembrane region" description="Helical" evidence="9">
    <location>
        <begin position="61"/>
        <end position="79"/>
    </location>
</feature>
<dbReference type="SUPFAM" id="SSF51735">
    <property type="entry name" value="NAD(P)-binding Rossmann-fold domains"/>
    <property type="match status" value="1"/>
</dbReference>
<evidence type="ECO:0000256" key="1">
    <source>
        <dbReference type="ARBA" id="ARBA00004141"/>
    </source>
</evidence>
<protein>
    <submittedName>
        <fullName evidence="11">Transporter, CPA2 family</fullName>
    </submittedName>
</protein>
<dbReference type="Pfam" id="PF02080">
    <property type="entry name" value="TrkA_C"/>
    <property type="match status" value="1"/>
</dbReference>
<dbReference type="AlphaFoldDB" id="A0A285P284"/>
<evidence type="ECO:0000256" key="8">
    <source>
        <dbReference type="ARBA" id="ARBA00023136"/>
    </source>
</evidence>
<keyword evidence="6 9" id="KW-1133">Transmembrane helix</keyword>
<feature type="transmembrane region" description="Helical" evidence="9">
    <location>
        <begin position="30"/>
        <end position="49"/>
    </location>
</feature>
<feature type="transmembrane region" description="Helical" evidence="9">
    <location>
        <begin position="99"/>
        <end position="123"/>
    </location>
</feature>
<comment type="similarity">
    <text evidence="2">Belongs to the monovalent cation:proton antiporter 2 (CPA2) transporter (TC 2.A.37) family.</text>
</comment>
<comment type="subcellular location">
    <subcellularLocation>
        <location evidence="1">Membrane</location>
        <topology evidence="1">Multi-pass membrane protein</topology>
    </subcellularLocation>
</comment>
<proteinExistence type="inferred from homology"/>
<reference evidence="12" key="1">
    <citation type="submission" date="2017-09" db="EMBL/GenBank/DDBJ databases">
        <authorList>
            <person name="Varghese N."/>
            <person name="Submissions S."/>
        </authorList>
    </citation>
    <scope>NUCLEOTIDE SEQUENCE [LARGE SCALE GENOMIC DNA]</scope>
    <source>
        <strain evidence="12">CGMCC 1.8913</strain>
    </source>
</reference>
<feature type="domain" description="RCK C-terminal" evidence="10">
    <location>
        <begin position="530"/>
        <end position="611"/>
    </location>
</feature>
<evidence type="ECO:0000256" key="3">
    <source>
        <dbReference type="ARBA" id="ARBA00022448"/>
    </source>
</evidence>
<keyword evidence="4" id="KW-0050">Antiport</keyword>
<dbReference type="Pfam" id="PF02254">
    <property type="entry name" value="TrkA_N"/>
    <property type="match status" value="1"/>
</dbReference>
<dbReference type="GO" id="GO:1902600">
    <property type="term" value="P:proton transmembrane transport"/>
    <property type="evidence" value="ECO:0007669"/>
    <property type="project" value="InterPro"/>
</dbReference>
<keyword evidence="5 9" id="KW-0812">Transmembrane</keyword>
<dbReference type="GO" id="GO:0008324">
    <property type="term" value="F:monoatomic cation transmembrane transporter activity"/>
    <property type="evidence" value="ECO:0007669"/>
    <property type="project" value="InterPro"/>
</dbReference>
<accession>A0A285P284</accession>
<feature type="transmembrane region" description="Helical" evidence="9">
    <location>
        <begin position="232"/>
        <end position="256"/>
    </location>
</feature>
<keyword evidence="7" id="KW-0406">Ion transport</keyword>
<evidence type="ECO:0000313" key="12">
    <source>
        <dbReference type="Proteomes" id="UP000219356"/>
    </source>
</evidence>
<dbReference type="Proteomes" id="UP000219356">
    <property type="component" value="Unassembled WGS sequence"/>
</dbReference>
<evidence type="ECO:0000256" key="4">
    <source>
        <dbReference type="ARBA" id="ARBA00022449"/>
    </source>
</evidence>
<evidence type="ECO:0000259" key="10">
    <source>
        <dbReference type="PROSITE" id="PS51202"/>
    </source>
</evidence>
<dbReference type="Gene3D" id="3.40.50.720">
    <property type="entry name" value="NAD(P)-binding Rossmann-like Domain"/>
    <property type="match status" value="1"/>
</dbReference>
<evidence type="ECO:0000256" key="5">
    <source>
        <dbReference type="ARBA" id="ARBA00022692"/>
    </source>
</evidence>
<dbReference type="PANTHER" id="PTHR43562:SF1">
    <property type="entry name" value="NA(+)_H(+) ANTIPORTER YJBQ-RELATED"/>
    <property type="match status" value="1"/>
</dbReference>
<feature type="transmembrane region" description="Helical" evidence="9">
    <location>
        <begin position="369"/>
        <end position="386"/>
    </location>
</feature>
<evidence type="ECO:0000313" key="11">
    <source>
        <dbReference type="EMBL" id="SNZ14266.1"/>
    </source>
</evidence>
<evidence type="ECO:0000256" key="7">
    <source>
        <dbReference type="ARBA" id="ARBA00023065"/>
    </source>
</evidence>
<feature type="transmembrane region" description="Helical" evidence="9">
    <location>
        <begin position="129"/>
        <end position="149"/>
    </location>
</feature>
<dbReference type="InterPro" id="IPR006153">
    <property type="entry name" value="Cation/H_exchanger_TM"/>
</dbReference>
<dbReference type="SUPFAM" id="SSF116726">
    <property type="entry name" value="TrkA C-terminal domain-like"/>
    <property type="match status" value="1"/>
</dbReference>
<feature type="transmembrane region" description="Helical" evidence="9">
    <location>
        <begin position="161"/>
        <end position="185"/>
    </location>
</feature>
<evidence type="ECO:0000256" key="9">
    <source>
        <dbReference type="SAM" id="Phobius"/>
    </source>
</evidence>
<name>A0A285P284_9BACI</name>
<feature type="transmembrane region" description="Helical" evidence="9">
    <location>
        <begin position="6"/>
        <end position="23"/>
    </location>
</feature>
<dbReference type="PROSITE" id="PS51202">
    <property type="entry name" value="RCK_C"/>
    <property type="match status" value="1"/>
</dbReference>
<dbReference type="InterPro" id="IPR038770">
    <property type="entry name" value="Na+/solute_symporter_sf"/>
</dbReference>
<feature type="transmembrane region" description="Helical" evidence="9">
    <location>
        <begin position="276"/>
        <end position="293"/>
    </location>
</feature>
<keyword evidence="8 9" id="KW-0472">Membrane</keyword>
<dbReference type="OrthoDB" id="9793589at2"/>
<dbReference type="InterPro" id="IPR006037">
    <property type="entry name" value="RCK_C"/>
</dbReference>
<organism evidence="11 12">
    <name type="scientific">Terribacillus aidingensis</name>
    <dbReference type="NCBI Taxonomy" id="586416"/>
    <lineage>
        <taxon>Bacteria</taxon>
        <taxon>Bacillati</taxon>
        <taxon>Bacillota</taxon>
        <taxon>Bacilli</taxon>
        <taxon>Bacillales</taxon>
        <taxon>Bacillaceae</taxon>
        <taxon>Terribacillus</taxon>
    </lineage>
</organism>
<dbReference type="EMBL" id="OBEK01000003">
    <property type="protein sequence ID" value="SNZ14266.1"/>
    <property type="molecule type" value="Genomic_DNA"/>
</dbReference>
<dbReference type="InterPro" id="IPR003148">
    <property type="entry name" value="RCK_N"/>
</dbReference>
<dbReference type="Gene3D" id="3.30.70.1450">
    <property type="entry name" value="Regulator of K+ conductance, C-terminal domain"/>
    <property type="match status" value="1"/>
</dbReference>
<keyword evidence="3" id="KW-0813">Transport</keyword>
<dbReference type="PANTHER" id="PTHR43562">
    <property type="entry name" value="NAPA-TYPE SODIUM/HYDROGEN ANTIPORTER"/>
    <property type="match status" value="1"/>
</dbReference>
<dbReference type="GO" id="GO:0006813">
    <property type="term" value="P:potassium ion transport"/>
    <property type="evidence" value="ECO:0007669"/>
    <property type="project" value="InterPro"/>
</dbReference>
<evidence type="ECO:0000256" key="6">
    <source>
        <dbReference type="ARBA" id="ARBA00022989"/>
    </source>
</evidence>
<dbReference type="RefSeq" id="WP_097042230.1">
    <property type="nucleotide sequence ID" value="NZ_OBEK01000003.1"/>
</dbReference>
<gene>
    <name evidence="11" type="ORF">SAMN05421503_2298</name>
</gene>
<dbReference type="Gene3D" id="1.20.1530.20">
    <property type="match status" value="1"/>
</dbReference>
<dbReference type="InterPro" id="IPR036721">
    <property type="entry name" value="RCK_C_sf"/>
</dbReference>
<evidence type="ECO:0000256" key="2">
    <source>
        <dbReference type="ARBA" id="ARBA00005551"/>
    </source>
</evidence>
<dbReference type="GO" id="GO:0016020">
    <property type="term" value="C:membrane"/>
    <property type="evidence" value="ECO:0007669"/>
    <property type="project" value="UniProtKB-SubCell"/>
</dbReference>
<feature type="transmembrane region" description="Helical" evidence="9">
    <location>
        <begin position="333"/>
        <end position="357"/>
    </location>
</feature>
<sequence length="611" mass="67731">MEHESILSLVVVILAAFLTPILMNRLKLRALPVVVAEIIVGIIIGQSGFDLVNQSTWLETLSTLGFIFLMFLSGLEIDFSIFANKKKKKKEGQPTQSPFIISVIVFTGILVLSVGLSYAFVLAGFIDNVFLMTLIISTISLGVVVPTLKEAQMMKSTFGQTILMIAVIADLSTMILLAVFASIYGHEGGSMWLLLILFGVGILLYFIGKVFQKRSFVETLSKGTVQIGTRAVFTLIIVLVAVSESVGAENILGAFLAGTLVSLLSPNQELVHQLDSFGYGFLIPIFFVMIGVEMDLRSLLTDPQILMLIPLLLIALLVSKIVPVLYLRRWYDWRSVISAGTILTSTLSLVIAAAAIGERIGVIDSKMEGALILVAVISCIVTPWFFKRFYVRYAETEKKYDVGFIGANQLTMPSVRNLDERYYRTHLYHTKQDKLDESLAQTRFDIRELEDYDPVKLEALGVFDVDILVVSTGDEERNKELALHAKGLGIERVIARIEQPDISDELKEKDVEVFSVLLSTNALFKALIEAPSVVNIMTNQDNALYQVSMQNPAYDGVSLRQFPFHGDLIIVRIFRGKDSIVPHGDTVLRLDDMLIVTGSGEYVGDLREVLE</sequence>